<dbReference type="InterPro" id="IPR012337">
    <property type="entry name" value="RNaseH-like_sf"/>
</dbReference>
<dbReference type="OrthoDB" id="9804290at2"/>
<dbReference type="STRING" id="1826909.A5893_03205"/>
<dbReference type="GO" id="GO:0003676">
    <property type="term" value="F:nucleic acid binding"/>
    <property type="evidence" value="ECO:0007669"/>
    <property type="project" value="InterPro"/>
</dbReference>
<dbReference type="CDD" id="cd06127">
    <property type="entry name" value="DEDDh"/>
    <property type="match status" value="1"/>
</dbReference>
<dbReference type="Proteomes" id="UP000078459">
    <property type="component" value="Unassembled WGS sequence"/>
</dbReference>
<feature type="domain" description="Exonuclease" evidence="2">
    <location>
        <begin position="4"/>
        <end position="190"/>
    </location>
</feature>
<dbReference type="AlphaFoldDB" id="A0A179DM61"/>
<dbReference type="InterPro" id="IPR013520">
    <property type="entry name" value="Ribonucl_H"/>
</dbReference>
<evidence type="ECO:0000259" key="2">
    <source>
        <dbReference type="SMART" id="SM00479"/>
    </source>
</evidence>
<reference evidence="3 4" key="1">
    <citation type="submission" date="2016-04" db="EMBL/GenBank/DDBJ databases">
        <authorList>
            <person name="Evans L.H."/>
            <person name="Alamgir A."/>
            <person name="Owens N."/>
            <person name="Weber N.D."/>
            <person name="Virtaneva K."/>
            <person name="Barbian K."/>
            <person name="Babar A."/>
            <person name="Rosenke K."/>
        </authorList>
    </citation>
    <scope>NUCLEOTIDE SEQUENCE [LARGE SCALE GENOMIC DNA]</scope>
    <source>
        <strain evidence="3 4">CCM 8644</strain>
    </source>
</reference>
<keyword evidence="1" id="KW-0812">Transmembrane</keyword>
<dbReference type="SMART" id="SM00479">
    <property type="entry name" value="EXOIII"/>
    <property type="match status" value="1"/>
</dbReference>
<gene>
    <name evidence="3" type="ORF">A5893_03205</name>
</gene>
<dbReference type="Pfam" id="PF00929">
    <property type="entry name" value="RNase_T"/>
    <property type="match status" value="1"/>
</dbReference>
<evidence type="ECO:0000313" key="4">
    <source>
        <dbReference type="Proteomes" id="UP000078459"/>
    </source>
</evidence>
<name>A0A179DM61_9SPHI</name>
<sequence length="235" mass="27758">MKDFYLVVDSETSGLPKKWDLPYSAPNNWPYILQLAWIIFNKNGEEIKRENHYINIKNVKISKASQNVHHLDYNFLTLNGKDRLEVMTRFATDLETYHPLIIGHFVELDFNLICAEFYRENIKNCINELPLYCTMMASKSYIKNPSLKYLKLNRFYKTLFNKRPEILHDAIVDAELTSEIFFHLLKKNEIDDDIIEHQQTLFHIKNKKINPNFKLIGLVLIVILTILISYLAYGK</sequence>
<evidence type="ECO:0000313" key="3">
    <source>
        <dbReference type="EMBL" id="OAQ42137.1"/>
    </source>
</evidence>
<feature type="transmembrane region" description="Helical" evidence="1">
    <location>
        <begin position="215"/>
        <end position="233"/>
    </location>
</feature>
<comment type="caution">
    <text evidence="3">The sequence shown here is derived from an EMBL/GenBank/DDBJ whole genome shotgun (WGS) entry which is preliminary data.</text>
</comment>
<reference evidence="3 4" key="2">
    <citation type="submission" date="2016-06" db="EMBL/GenBank/DDBJ databases">
        <title>Pedobacter psychrophilus sp. nov., isolated from Antarctic fragmentary rock.</title>
        <authorList>
            <person name="Svec P."/>
        </authorList>
    </citation>
    <scope>NUCLEOTIDE SEQUENCE [LARGE SCALE GENOMIC DNA]</scope>
    <source>
        <strain evidence="3 4">CCM 8644</strain>
    </source>
</reference>
<accession>A0A179DM61</accession>
<keyword evidence="4" id="KW-1185">Reference proteome</keyword>
<protein>
    <recommendedName>
        <fullName evidence="2">Exonuclease domain-containing protein</fullName>
    </recommendedName>
</protein>
<keyword evidence="1" id="KW-1133">Transmembrane helix</keyword>
<dbReference type="GO" id="GO:0004527">
    <property type="term" value="F:exonuclease activity"/>
    <property type="evidence" value="ECO:0007669"/>
    <property type="project" value="UniProtKB-ARBA"/>
</dbReference>
<keyword evidence="1" id="KW-0472">Membrane</keyword>
<proteinExistence type="predicted"/>
<dbReference type="RefSeq" id="WP_068821167.1">
    <property type="nucleotide sequence ID" value="NZ_LWHJ01000011.1"/>
</dbReference>
<dbReference type="InterPro" id="IPR036397">
    <property type="entry name" value="RNaseH_sf"/>
</dbReference>
<dbReference type="Gene3D" id="3.30.420.10">
    <property type="entry name" value="Ribonuclease H-like superfamily/Ribonuclease H"/>
    <property type="match status" value="1"/>
</dbReference>
<dbReference type="GO" id="GO:0006259">
    <property type="term" value="P:DNA metabolic process"/>
    <property type="evidence" value="ECO:0007669"/>
    <property type="project" value="UniProtKB-ARBA"/>
</dbReference>
<evidence type="ECO:0000256" key="1">
    <source>
        <dbReference type="SAM" id="Phobius"/>
    </source>
</evidence>
<dbReference type="SUPFAM" id="SSF53098">
    <property type="entry name" value="Ribonuclease H-like"/>
    <property type="match status" value="1"/>
</dbReference>
<dbReference type="EMBL" id="LWHJ01000011">
    <property type="protein sequence ID" value="OAQ42137.1"/>
    <property type="molecule type" value="Genomic_DNA"/>
</dbReference>
<organism evidence="3 4">
    <name type="scientific">Pedobacter psychrophilus</name>
    <dbReference type="NCBI Taxonomy" id="1826909"/>
    <lineage>
        <taxon>Bacteria</taxon>
        <taxon>Pseudomonadati</taxon>
        <taxon>Bacteroidota</taxon>
        <taxon>Sphingobacteriia</taxon>
        <taxon>Sphingobacteriales</taxon>
        <taxon>Sphingobacteriaceae</taxon>
        <taxon>Pedobacter</taxon>
    </lineage>
</organism>